<evidence type="ECO:0000313" key="3">
    <source>
        <dbReference type="Proteomes" id="UP000027341"/>
    </source>
</evidence>
<organism evidence="2 3">
    <name type="scientific">Hydrogenovibrio marinus</name>
    <dbReference type="NCBI Taxonomy" id="28885"/>
    <lineage>
        <taxon>Bacteria</taxon>
        <taxon>Pseudomonadati</taxon>
        <taxon>Pseudomonadota</taxon>
        <taxon>Gammaproteobacteria</taxon>
        <taxon>Thiotrichales</taxon>
        <taxon>Piscirickettsiaceae</taxon>
        <taxon>Hydrogenovibrio</taxon>
    </lineage>
</organism>
<comment type="caution">
    <text evidence="2">The sequence shown here is derived from an EMBL/GenBank/DDBJ whole genome shotgun (WGS) entry which is preliminary data.</text>
</comment>
<dbReference type="SUPFAM" id="SSF109604">
    <property type="entry name" value="HD-domain/PDEase-like"/>
    <property type="match status" value="1"/>
</dbReference>
<dbReference type="InterPro" id="IPR013976">
    <property type="entry name" value="HDOD"/>
</dbReference>
<accession>A0A066ZS97</accession>
<name>A0A066ZS97_HYDMR</name>
<dbReference type="Gene3D" id="1.10.3210.10">
    <property type="entry name" value="Hypothetical protein af1432"/>
    <property type="match status" value="1"/>
</dbReference>
<dbReference type="AlphaFoldDB" id="A0A066ZS97"/>
<evidence type="ECO:0000313" key="2">
    <source>
        <dbReference type="EMBL" id="KDN96377.1"/>
    </source>
</evidence>
<proteinExistence type="predicted"/>
<sequence length="146" mass="16499">MTRDEAYLLGLFHNGGCLLLAMKDPKGYLKTFAYLNTYPVSGIKKEMGQYLTNHMDVGLLLGQKWKLFVDMLNAILLHHSAELNHPNDRLRGMVSMLKIANVFVSEVSFGSYMTDEANGYLEVAREDLMISKEVVNEVRHSLIAFA</sequence>
<dbReference type="STRING" id="28885.EI16_08880"/>
<keyword evidence="3" id="KW-1185">Reference proteome</keyword>
<feature type="domain" description="HDOD" evidence="1">
    <location>
        <begin position="4"/>
        <end position="80"/>
    </location>
</feature>
<protein>
    <recommendedName>
        <fullName evidence="1">HDOD domain-containing protein</fullName>
    </recommendedName>
</protein>
<dbReference type="Pfam" id="PF08668">
    <property type="entry name" value="HDOD"/>
    <property type="match status" value="1"/>
</dbReference>
<dbReference type="Proteomes" id="UP000027341">
    <property type="component" value="Unassembled WGS sequence"/>
</dbReference>
<evidence type="ECO:0000259" key="1">
    <source>
        <dbReference type="Pfam" id="PF08668"/>
    </source>
</evidence>
<gene>
    <name evidence="2" type="ORF">EI16_08880</name>
</gene>
<reference evidence="2 3" key="1">
    <citation type="submission" date="2014-04" db="EMBL/GenBank/DDBJ databases">
        <title>Draft genome sequence of Hydrogenovibrio marinus MH-110, a model organism for aerobic H2 metabolism.</title>
        <authorList>
            <person name="Cha H.J."/>
            <person name="Jo B.H."/>
            <person name="Hwang B.H."/>
        </authorList>
    </citation>
    <scope>NUCLEOTIDE SEQUENCE [LARGE SCALE GENOMIC DNA]</scope>
    <source>
        <strain evidence="2 3">MH-110</strain>
    </source>
</reference>
<dbReference type="EMBL" id="JMIU01000001">
    <property type="protein sequence ID" value="KDN96377.1"/>
    <property type="molecule type" value="Genomic_DNA"/>
</dbReference>